<evidence type="ECO:0000313" key="2">
    <source>
        <dbReference type="Proteomes" id="UP000018850"/>
    </source>
</evidence>
<keyword evidence="2" id="KW-1185">Reference proteome</keyword>
<dbReference type="SUPFAM" id="SSF52833">
    <property type="entry name" value="Thioredoxin-like"/>
    <property type="match status" value="1"/>
</dbReference>
<sequence length="208" mass="24653">MNIHKSKYYLGLLLIIFFLLGHSYVQRTKNKRNIDNLNKLNERLLTDSNRNLENSVSERILIRQIEIINESNDININLPMEAENGKKVILGNMLNKGDLVFVFTRFNFCQPCIDIQMRLIDEMLRKYENFKITIVANGYDAKSLKIFKSTRNINFEILRAMENPLILENNDKNLPYYFYVDDNFRKRNLFIPTKESIQLTQLYLNKSS</sequence>
<reference evidence="1 2" key="2">
    <citation type="journal article" date="2016" name="Genome Announc.">
        <title>Draft Genome Sequence of Zhouia amylolytica AD3, Isolated from Tidal Flat Sediment.</title>
        <authorList>
            <person name="Jia B."/>
            <person name="Jin H.M."/>
            <person name="Lee H.J."/>
            <person name="Jeon C.O."/>
        </authorList>
    </citation>
    <scope>NUCLEOTIDE SEQUENCE [LARGE SCALE GENOMIC DNA]</scope>
    <source>
        <strain evidence="1 2">AD3</strain>
    </source>
</reference>
<organism evidence="1 2">
    <name type="scientific">Zhouia amylolytica AD3</name>
    <dbReference type="NCBI Taxonomy" id="1286632"/>
    <lineage>
        <taxon>Bacteria</taxon>
        <taxon>Pseudomonadati</taxon>
        <taxon>Bacteroidota</taxon>
        <taxon>Flavobacteriia</taxon>
        <taxon>Flavobacteriales</taxon>
        <taxon>Flavobacteriaceae</taxon>
        <taxon>Zhouia</taxon>
    </lineage>
</organism>
<dbReference type="Proteomes" id="UP000018850">
    <property type="component" value="Unassembled WGS sequence"/>
</dbReference>
<dbReference type="InterPro" id="IPR036249">
    <property type="entry name" value="Thioredoxin-like_sf"/>
</dbReference>
<evidence type="ECO:0000313" key="1">
    <source>
        <dbReference type="EMBL" id="ETN96382.1"/>
    </source>
</evidence>
<proteinExistence type="predicted"/>
<gene>
    <name evidence="1" type="ORF">P278_07260</name>
</gene>
<name>W2USU4_9FLAO</name>
<accession>W2USU4</accession>
<dbReference type="RefSeq" id="WP_038262523.1">
    <property type="nucleotide sequence ID" value="NZ_AYXY01000010.1"/>
</dbReference>
<comment type="caution">
    <text evidence="1">The sequence shown here is derived from an EMBL/GenBank/DDBJ whole genome shotgun (WGS) entry which is preliminary data.</text>
</comment>
<dbReference type="EMBL" id="AYXY01000010">
    <property type="protein sequence ID" value="ETN96382.1"/>
    <property type="molecule type" value="Genomic_DNA"/>
</dbReference>
<protein>
    <recommendedName>
        <fullName evidence="3">Thioredoxin domain-containing protein</fullName>
    </recommendedName>
</protein>
<reference evidence="2" key="1">
    <citation type="submission" date="2013-11" db="EMBL/GenBank/DDBJ databases">
        <title>Draft genome sequence from a member of Zhouia, isolated tidal flat.</title>
        <authorList>
            <person name="Jin H."/>
            <person name="Jeon C.O."/>
        </authorList>
    </citation>
    <scope>NUCLEOTIDE SEQUENCE [LARGE SCALE GENOMIC DNA]</scope>
    <source>
        <strain evidence="2">AD3</strain>
    </source>
</reference>
<dbReference type="AlphaFoldDB" id="W2USU4"/>
<dbReference type="Gene3D" id="3.40.30.10">
    <property type="entry name" value="Glutaredoxin"/>
    <property type="match status" value="1"/>
</dbReference>
<evidence type="ECO:0008006" key="3">
    <source>
        <dbReference type="Google" id="ProtNLM"/>
    </source>
</evidence>